<sequence length="293" mass="32928">MYKYYELRELEGRAPKLFGIPTGTRLDELFYRVEREGERYVKKPLGGIPHLAVMNITGVPDTGKSLLAEQFAITQAGNGYRVLYVTVESPAHFLYTAMKERSEAMGIDFSKVESNVVVIDASESDELRENPKALMETMNYAIREKKVTNTIIDSITGLYEHKEMMARQIVRQFFNFMKKNRQTGIFVSQKRSAQASESAEAAGGLAVAHIVDGTIVLDKKLIESRWDVNLYGLPLGSVLRTIRIDGCRIAPHDSRVWVFEITEIGTIELIAPLSEYIRRGGKGLRPGGDEYGI</sequence>
<reference evidence="2" key="1">
    <citation type="journal article" date="2020" name="mSystems">
        <title>Genome- and Community-Level Interaction Insights into Carbon Utilization and Element Cycling Functions of Hydrothermarchaeota in Hydrothermal Sediment.</title>
        <authorList>
            <person name="Zhou Z."/>
            <person name="Liu Y."/>
            <person name="Xu W."/>
            <person name="Pan J."/>
            <person name="Luo Z.H."/>
            <person name="Li M."/>
        </authorList>
    </citation>
    <scope>NUCLEOTIDE SEQUENCE [LARGE SCALE GENOMIC DNA]</scope>
    <source>
        <strain evidence="2">SpSt-87</strain>
    </source>
</reference>
<dbReference type="InterPro" id="IPR051347">
    <property type="entry name" value="Circadian_clock_KaiC-rel"/>
</dbReference>
<dbReference type="PANTHER" id="PTHR42926:SF1">
    <property type="entry name" value="CIRCADIAN CLOCK OSCILLATOR PROTEIN KAIC 1"/>
    <property type="match status" value="1"/>
</dbReference>
<dbReference type="EMBL" id="DTLB01000011">
    <property type="protein sequence ID" value="HFW31823.1"/>
    <property type="molecule type" value="Genomic_DNA"/>
</dbReference>
<dbReference type="AlphaFoldDB" id="A0A7C3RB64"/>
<dbReference type="SUPFAM" id="SSF52540">
    <property type="entry name" value="P-loop containing nucleoside triphosphate hydrolases"/>
    <property type="match status" value="1"/>
</dbReference>
<dbReference type="InterPro" id="IPR014774">
    <property type="entry name" value="KaiC-like_dom"/>
</dbReference>
<name>A0A7C3RB64_ARCFL</name>
<dbReference type="InterPro" id="IPR010624">
    <property type="entry name" value="KaiC_dom"/>
</dbReference>
<proteinExistence type="predicted"/>
<gene>
    <name evidence="2" type="ORF">ENW66_02555</name>
</gene>
<organism evidence="2">
    <name type="scientific">Archaeoglobus fulgidus</name>
    <dbReference type="NCBI Taxonomy" id="2234"/>
    <lineage>
        <taxon>Archaea</taxon>
        <taxon>Methanobacteriati</taxon>
        <taxon>Methanobacteriota</taxon>
        <taxon>Archaeoglobi</taxon>
        <taxon>Archaeoglobales</taxon>
        <taxon>Archaeoglobaceae</taxon>
        <taxon>Archaeoglobus</taxon>
    </lineage>
</organism>
<dbReference type="InterPro" id="IPR022373">
    <property type="entry name" value="KaiC_containing"/>
</dbReference>
<feature type="domain" description="KaiC" evidence="1">
    <location>
        <begin position="31"/>
        <end position="283"/>
    </location>
</feature>
<dbReference type="InterPro" id="IPR027417">
    <property type="entry name" value="P-loop_NTPase"/>
</dbReference>
<evidence type="ECO:0000259" key="1">
    <source>
        <dbReference type="PROSITE" id="PS51146"/>
    </source>
</evidence>
<protein>
    <submittedName>
        <fullName evidence="2">KaiC domain-containing protein</fullName>
    </submittedName>
</protein>
<dbReference type="Gene3D" id="3.40.50.300">
    <property type="entry name" value="P-loop containing nucleotide triphosphate hydrolases"/>
    <property type="match status" value="1"/>
</dbReference>
<accession>A0A7C3RB64</accession>
<dbReference type="GO" id="GO:0005524">
    <property type="term" value="F:ATP binding"/>
    <property type="evidence" value="ECO:0007669"/>
    <property type="project" value="InterPro"/>
</dbReference>
<dbReference type="PROSITE" id="PS51146">
    <property type="entry name" value="KAIC"/>
    <property type="match status" value="1"/>
</dbReference>
<dbReference type="Pfam" id="PF06745">
    <property type="entry name" value="ATPase"/>
    <property type="match status" value="1"/>
</dbReference>
<comment type="caution">
    <text evidence="2">The sequence shown here is derived from an EMBL/GenBank/DDBJ whole genome shotgun (WGS) entry which is preliminary data.</text>
</comment>
<dbReference type="PANTHER" id="PTHR42926">
    <property type="match status" value="1"/>
</dbReference>
<evidence type="ECO:0000313" key="2">
    <source>
        <dbReference type="EMBL" id="HFW31823.1"/>
    </source>
</evidence>
<dbReference type="NCBIfam" id="TIGR03878">
    <property type="entry name" value="thermo_KaiC_2"/>
    <property type="match status" value="1"/>
</dbReference>